<keyword evidence="1" id="KW-0472">Membrane</keyword>
<dbReference type="RefSeq" id="WP_167769271.1">
    <property type="nucleotide sequence ID" value="NZ_FTNI01000016.1"/>
</dbReference>
<name>A0A1N7E3F4_9ACTN</name>
<dbReference type="Proteomes" id="UP000186096">
    <property type="component" value="Unassembled WGS sequence"/>
</dbReference>
<organism evidence="2 3">
    <name type="scientific">Microbispora rosea</name>
    <dbReference type="NCBI Taxonomy" id="58117"/>
    <lineage>
        <taxon>Bacteria</taxon>
        <taxon>Bacillati</taxon>
        <taxon>Actinomycetota</taxon>
        <taxon>Actinomycetes</taxon>
        <taxon>Streptosporangiales</taxon>
        <taxon>Streptosporangiaceae</taxon>
        <taxon>Microbispora</taxon>
    </lineage>
</organism>
<keyword evidence="1" id="KW-0812">Transmembrane</keyword>
<accession>A0A1N7E3F4</accession>
<reference evidence="3" key="1">
    <citation type="submission" date="2017-01" db="EMBL/GenBank/DDBJ databases">
        <authorList>
            <person name="Varghese N."/>
            <person name="Submissions S."/>
        </authorList>
    </citation>
    <scope>NUCLEOTIDE SEQUENCE [LARGE SCALE GENOMIC DNA]</scope>
    <source>
        <strain evidence="3">ATCC 12950</strain>
    </source>
</reference>
<dbReference type="STRING" id="58117.SAMN05421833_116130"/>
<evidence type="ECO:0000256" key="1">
    <source>
        <dbReference type="SAM" id="Phobius"/>
    </source>
</evidence>
<sequence length="46" mass="5138">MYRFLWRRLPGGTALRLAVVLLLTGGAVAALWYVVFPWLAPRVPIG</sequence>
<dbReference type="EMBL" id="FTNI01000016">
    <property type="protein sequence ID" value="SIR82629.1"/>
    <property type="molecule type" value="Genomic_DNA"/>
</dbReference>
<evidence type="ECO:0000313" key="3">
    <source>
        <dbReference type="Proteomes" id="UP000186096"/>
    </source>
</evidence>
<gene>
    <name evidence="2" type="ORF">SAMN05421833_116130</name>
</gene>
<dbReference type="AlphaFoldDB" id="A0A1N7E3F4"/>
<keyword evidence="3" id="KW-1185">Reference proteome</keyword>
<feature type="transmembrane region" description="Helical" evidence="1">
    <location>
        <begin position="12"/>
        <end position="35"/>
    </location>
</feature>
<protein>
    <submittedName>
        <fullName evidence="2">Uncharacterized protein</fullName>
    </submittedName>
</protein>
<dbReference type="GeneID" id="97495699"/>
<keyword evidence="1" id="KW-1133">Transmembrane helix</keyword>
<proteinExistence type="predicted"/>
<evidence type="ECO:0000313" key="2">
    <source>
        <dbReference type="EMBL" id="SIR82629.1"/>
    </source>
</evidence>